<keyword evidence="2" id="KW-1185">Reference proteome</keyword>
<dbReference type="AlphaFoldDB" id="A0A5C3QB64"/>
<dbReference type="Proteomes" id="UP000305067">
    <property type="component" value="Unassembled WGS sequence"/>
</dbReference>
<accession>A0A5C3QB64</accession>
<dbReference type="EMBL" id="ML178840">
    <property type="protein sequence ID" value="TFK98309.1"/>
    <property type="molecule type" value="Genomic_DNA"/>
</dbReference>
<feature type="non-terminal residue" evidence="1">
    <location>
        <position position="1"/>
    </location>
</feature>
<evidence type="ECO:0008006" key="3">
    <source>
        <dbReference type="Google" id="ProtNLM"/>
    </source>
</evidence>
<dbReference type="OrthoDB" id="2786563at2759"/>
<gene>
    <name evidence="1" type="ORF">BDV98DRAFT_486758</name>
</gene>
<evidence type="ECO:0000313" key="1">
    <source>
        <dbReference type="EMBL" id="TFK98309.1"/>
    </source>
</evidence>
<protein>
    <recommendedName>
        <fullName evidence="3">F-box domain-containing protein</fullName>
    </recommendedName>
</protein>
<sequence>LPDELVKEMLSSLLLVPESKFFNVRKISPFATPSPSCSAYLVVCKQWMRVATPLLYDCIVVRSKAQAQAMTQVLKNNPNFSPLVKKLRVEGGFGMQMNHIITSCPNITDLTLSL</sequence>
<organism evidence="1 2">
    <name type="scientific">Pterulicium gracile</name>
    <dbReference type="NCBI Taxonomy" id="1884261"/>
    <lineage>
        <taxon>Eukaryota</taxon>
        <taxon>Fungi</taxon>
        <taxon>Dikarya</taxon>
        <taxon>Basidiomycota</taxon>
        <taxon>Agaricomycotina</taxon>
        <taxon>Agaricomycetes</taxon>
        <taxon>Agaricomycetidae</taxon>
        <taxon>Agaricales</taxon>
        <taxon>Pleurotineae</taxon>
        <taxon>Pterulaceae</taxon>
        <taxon>Pterulicium</taxon>
    </lineage>
</organism>
<name>A0A5C3QB64_9AGAR</name>
<proteinExistence type="predicted"/>
<feature type="non-terminal residue" evidence="1">
    <location>
        <position position="114"/>
    </location>
</feature>
<reference evidence="1 2" key="1">
    <citation type="journal article" date="2019" name="Nat. Ecol. Evol.">
        <title>Megaphylogeny resolves global patterns of mushroom evolution.</title>
        <authorList>
            <person name="Varga T."/>
            <person name="Krizsan K."/>
            <person name="Foldi C."/>
            <person name="Dima B."/>
            <person name="Sanchez-Garcia M."/>
            <person name="Sanchez-Ramirez S."/>
            <person name="Szollosi G.J."/>
            <person name="Szarkandi J.G."/>
            <person name="Papp V."/>
            <person name="Albert L."/>
            <person name="Andreopoulos W."/>
            <person name="Angelini C."/>
            <person name="Antonin V."/>
            <person name="Barry K.W."/>
            <person name="Bougher N.L."/>
            <person name="Buchanan P."/>
            <person name="Buyck B."/>
            <person name="Bense V."/>
            <person name="Catcheside P."/>
            <person name="Chovatia M."/>
            <person name="Cooper J."/>
            <person name="Damon W."/>
            <person name="Desjardin D."/>
            <person name="Finy P."/>
            <person name="Geml J."/>
            <person name="Haridas S."/>
            <person name="Hughes K."/>
            <person name="Justo A."/>
            <person name="Karasinski D."/>
            <person name="Kautmanova I."/>
            <person name="Kiss B."/>
            <person name="Kocsube S."/>
            <person name="Kotiranta H."/>
            <person name="LaButti K.M."/>
            <person name="Lechner B.E."/>
            <person name="Liimatainen K."/>
            <person name="Lipzen A."/>
            <person name="Lukacs Z."/>
            <person name="Mihaltcheva S."/>
            <person name="Morgado L.N."/>
            <person name="Niskanen T."/>
            <person name="Noordeloos M.E."/>
            <person name="Ohm R.A."/>
            <person name="Ortiz-Santana B."/>
            <person name="Ovrebo C."/>
            <person name="Racz N."/>
            <person name="Riley R."/>
            <person name="Savchenko A."/>
            <person name="Shiryaev A."/>
            <person name="Soop K."/>
            <person name="Spirin V."/>
            <person name="Szebenyi C."/>
            <person name="Tomsovsky M."/>
            <person name="Tulloss R.E."/>
            <person name="Uehling J."/>
            <person name="Grigoriev I.V."/>
            <person name="Vagvolgyi C."/>
            <person name="Papp T."/>
            <person name="Martin F.M."/>
            <person name="Miettinen O."/>
            <person name="Hibbett D.S."/>
            <person name="Nagy L.G."/>
        </authorList>
    </citation>
    <scope>NUCLEOTIDE SEQUENCE [LARGE SCALE GENOMIC DNA]</scope>
    <source>
        <strain evidence="1 2">CBS 309.79</strain>
    </source>
</reference>
<evidence type="ECO:0000313" key="2">
    <source>
        <dbReference type="Proteomes" id="UP000305067"/>
    </source>
</evidence>